<sequence length="137" mass="15724">MKIFRDFVFVVYIAVSYFISHSIFQNFGVTLFKMNLSCIVRTYKSRAINSAEIQKSQLKTNTCQDLVQVLAAYRVNYSKFQHNQGGEHEQLISFTIITSFQDRLTKLGGNTLSKKPSQQVVQWPADLKHSRVSQIIA</sequence>
<evidence type="ECO:0000313" key="3">
    <source>
        <dbReference type="Proteomes" id="UP000683925"/>
    </source>
</evidence>
<protein>
    <submittedName>
        <fullName evidence="2">Uncharacterized protein</fullName>
    </submittedName>
</protein>
<evidence type="ECO:0000313" key="2">
    <source>
        <dbReference type="EMBL" id="CAD8214485.1"/>
    </source>
</evidence>
<dbReference type="AlphaFoldDB" id="A0A8S1YJN0"/>
<keyword evidence="3" id="KW-1185">Reference proteome</keyword>
<evidence type="ECO:0000256" key="1">
    <source>
        <dbReference type="SAM" id="Phobius"/>
    </source>
</evidence>
<dbReference type="EMBL" id="CAJJDP010000184">
    <property type="protein sequence ID" value="CAD8214485.1"/>
    <property type="molecule type" value="Genomic_DNA"/>
</dbReference>
<name>A0A8S1YJN0_PAROT</name>
<accession>A0A8S1YJN0</accession>
<gene>
    <name evidence="2" type="ORF">POCTA_138.1.T1800006</name>
</gene>
<keyword evidence="1" id="KW-0812">Transmembrane</keyword>
<reference evidence="2" key="1">
    <citation type="submission" date="2021-01" db="EMBL/GenBank/DDBJ databases">
        <authorList>
            <consortium name="Genoscope - CEA"/>
            <person name="William W."/>
        </authorList>
    </citation>
    <scope>NUCLEOTIDE SEQUENCE</scope>
</reference>
<feature type="transmembrane region" description="Helical" evidence="1">
    <location>
        <begin position="7"/>
        <end position="24"/>
    </location>
</feature>
<keyword evidence="1" id="KW-0472">Membrane</keyword>
<dbReference type="Proteomes" id="UP000683925">
    <property type="component" value="Unassembled WGS sequence"/>
</dbReference>
<comment type="caution">
    <text evidence="2">The sequence shown here is derived from an EMBL/GenBank/DDBJ whole genome shotgun (WGS) entry which is preliminary data.</text>
</comment>
<keyword evidence="1" id="KW-1133">Transmembrane helix</keyword>
<proteinExistence type="predicted"/>
<organism evidence="2 3">
    <name type="scientific">Paramecium octaurelia</name>
    <dbReference type="NCBI Taxonomy" id="43137"/>
    <lineage>
        <taxon>Eukaryota</taxon>
        <taxon>Sar</taxon>
        <taxon>Alveolata</taxon>
        <taxon>Ciliophora</taxon>
        <taxon>Intramacronucleata</taxon>
        <taxon>Oligohymenophorea</taxon>
        <taxon>Peniculida</taxon>
        <taxon>Parameciidae</taxon>
        <taxon>Paramecium</taxon>
    </lineage>
</organism>